<dbReference type="Proteomes" id="UP000325081">
    <property type="component" value="Unassembled WGS sequence"/>
</dbReference>
<dbReference type="AlphaFoldDB" id="A0A5A7PMP9"/>
<sequence length="128" mass="15397">MRAPEEVPTDMLCEDKYTSKSKHNVSCMYGSKHFCQPFEQFVDFRLSYTRIQMWSTLNNCNLLRLLVFMKWERKNLSESNLRISLFRLHDKIFWSRLLTKAKRIQRTSGSSVQKVRNFEVNIRTTNCY</sequence>
<gene>
    <name evidence="1" type="ORF">STAS_10187</name>
</gene>
<dbReference type="EMBL" id="BKCP01004849">
    <property type="protein sequence ID" value="GER34009.1"/>
    <property type="molecule type" value="Genomic_DNA"/>
</dbReference>
<accession>A0A5A7PMP9</accession>
<proteinExistence type="predicted"/>
<evidence type="ECO:0000313" key="2">
    <source>
        <dbReference type="Proteomes" id="UP000325081"/>
    </source>
</evidence>
<keyword evidence="2" id="KW-1185">Reference proteome</keyword>
<reference evidence="2" key="1">
    <citation type="journal article" date="2019" name="Curr. Biol.">
        <title>Genome Sequence of Striga asiatica Provides Insight into the Evolution of Plant Parasitism.</title>
        <authorList>
            <person name="Yoshida S."/>
            <person name="Kim S."/>
            <person name="Wafula E.K."/>
            <person name="Tanskanen J."/>
            <person name="Kim Y.M."/>
            <person name="Honaas L."/>
            <person name="Yang Z."/>
            <person name="Spallek T."/>
            <person name="Conn C.E."/>
            <person name="Ichihashi Y."/>
            <person name="Cheong K."/>
            <person name="Cui S."/>
            <person name="Der J.P."/>
            <person name="Gundlach H."/>
            <person name="Jiao Y."/>
            <person name="Hori C."/>
            <person name="Ishida J.K."/>
            <person name="Kasahara H."/>
            <person name="Kiba T."/>
            <person name="Kim M.S."/>
            <person name="Koo N."/>
            <person name="Laohavisit A."/>
            <person name="Lee Y.H."/>
            <person name="Lumba S."/>
            <person name="McCourt P."/>
            <person name="Mortimer J.C."/>
            <person name="Mutuku J.M."/>
            <person name="Nomura T."/>
            <person name="Sasaki-Sekimoto Y."/>
            <person name="Seto Y."/>
            <person name="Wang Y."/>
            <person name="Wakatake T."/>
            <person name="Sakakibara H."/>
            <person name="Demura T."/>
            <person name="Yamaguchi S."/>
            <person name="Yoneyama K."/>
            <person name="Manabe R.I."/>
            <person name="Nelson D.C."/>
            <person name="Schulman A.H."/>
            <person name="Timko M.P."/>
            <person name="dePamphilis C.W."/>
            <person name="Choi D."/>
            <person name="Shirasu K."/>
        </authorList>
    </citation>
    <scope>NUCLEOTIDE SEQUENCE [LARGE SCALE GENOMIC DNA]</scope>
    <source>
        <strain evidence="2">cv. UVA1</strain>
    </source>
</reference>
<comment type="caution">
    <text evidence="1">The sequence shown here is derived from an EMBL/GenBank/DDBJ whole genome shotgun (WGS) entry which is preliminary data.</text>
</comment>
<protein>
    <submittedName>
        <fullName evidence="1">Pectin methylesterase inhibitor 1</fullName>
    </submittedName>
</protein>
<evidence type="ECO:0000313" key="1">
    <source>
        <dbReference type="EMBL" id="GER34009.1"/>
    </source>
</evidence>
<name>A0A5A7PMP9_STRAF</name>
<organism evidence="1 2">
    <name type="scientific">Striga asiatica</name>
    <name type="common">Asiatic witchweed</name>
    <name type="synonym">Buchnera asiatica</name>
    <dbReference type="NCBI Taxonomy" id="4170"/>
    <lineage>
        <taxon>Eukaryota</taxon>
        <taxon>Viridiplantae</taxon>
        <taxon>Streptophyta</taxon>
        <taxon>Embryophyta</taxon>
        <taxon>Tracheophyta</taxon>
        <taxon>Spermatophyta</taxon>
        <taxon>Magnoliopsida</taxon>
        <taxon>eudicotyledons</taxon>
        <taxon>Gunneridae</taxon>
        <taxon>Pentapetalae</taxon>
        <taxon>asterids</taxon>
        <taxon>lamiids</taxon>
        <taxon>Lamiales</taxon>
        <taxon>Orobanchaceae</taxon>
        <taxon>Buchnereae</taxon>
        <taxon>Striga</taxon>
    </lineage>
</organism>